<evidence type="ECO:0000259" key="6">
    <source>
        <dbReference type="Pfam" id="PF13802"/>
    </source>
</evidence>
<dbReference type="Pfam" id="PF01055">
    <property type="entry name" value="Glyco_hydro_31_2nd"/>
    <property type="match status" value="1"/>
</dbReference>
<keyword evidence="9" id="KW-1185">Reference proteome</keyword>
<dbReference type="Gene3D" id="2.60.40.1760">
    <property type="entry name" value="glycosyl hydrolase (family 31)"/>
    <property type="match status" value="1"/>
</dbReference>
<dbReference type="SUPFAM" id="SSF51445">
    <property type="entry name" value="(Trans)glycosidases"/>
    <property type="match status" value="1"/>
</dbReference>
<evidence type="ECO:0000256" key="3">
    <source>
        <dbReference type="ARBA" id="ARBA00023295"/>
    </source>
</evidence>
<dbReference type="CDD" id="cd14752">
    <property type="entry name" value="GH31_N"/>
    <property type="match status" value="1"/>
</dbReference>
<evidence type="ECO:0000256" key="4">
    <source>
        <dbReference type="RuleBase" id="RU361185"/>
    </source>
</evidence>
<dbReference type="Pfam" id="PF13802">
    <property type="entry name" value="Gal_mutarotas_2"/>
    <property type="match status" value="1"/>
</dbReference>
<dbReference type="Pfam" id="PF21365">
    <property type="entry name" value="Glyco_hydro_31_3rd"/>
    <property type="match status" value="1"/>
</dbReference>
<dbReference type="InterPro" id="IPR013780">
    <property type="entry name" value="Glyco_hydro_b"/>
</dbReference>
<evidence type="ECO:0000256" key="2">
    <source>
        <dbReference type="ARBA" id="ARBA00022801"/>
    </source>
</evidence>
<dbReference type="InterPro" id="IPR030458">
    <property type="entry name" value="Glyco_hydro_31_AS"/>
</dbReference>
<dbReference type="AlphaFoldDB" id="A0AAQ4CU28"/>
<dbReference type="InterPro" id="IPR011013">
    <property type="entry name" value="Gal_mutarotase_sf_dom"/>
</dbReference>
<evidence type="ECO:0000259" key="7">
    <source>
        <dbReference type="Pfam" id="PF21365"/>
    </source>
</evidence>
<evidence type="ECO:0000256" key="1">
    <source>
        <dbReference type="ARBA" id="ARBA00007806"/>
    </source>
</evidence>
<sequence>MRDYLHIMDIKIEKSRNTYRIRVNNPNPVVDFPFNGSETNELPENIKIEEGKYPFPDNKFSYYGLIISRGLNIDDHIYGLGEKAYELDRKRTRLQMWNTDVGAVTKYGWYVDPMYKSIPFFIILNKKEGVTGYFINSASRVIFDFGILNYDKITIFVPERSVEFYLFKGNSVEEVIEAYTNLTGKPFLLPEWALGYQISRFSYFPQDYVIEIVKRHLEKGIKVSAIYLDIDYMDRYKIFTWNKERFPDPLQLSEELHKLGVKLITIINPCIKVDYKYEPFKEAVNLGILMEDEDGSIFVAKMWAGNCAWIDFSNSKAREWWANKIMEWVRKYGVDGIWLDMNEPTSFGRDMPDNAVFHSDKGDVSHLSFRNAFPYYQAMATFEGLKKAGIDKPFILSRAAYAGSQKYCAVWTGDNIAEWEDLRLQISLALSLSISGIPYVGCDIGAFIGRTHPRGSIDYSSSFDLLTKYYEIALFFPFFRSHKSKDGIDQEPFTLPDYYMNKIKQIIDLRYRFILYLSALALEAHEKGHPILRPLFYHYQDDENVYRIDDEFMVGEFILYAPILSKDSKRLVYLPPRDKWVSFWNNVEYSGWVESDGWLPIYIRYNSILPLQGNDGIDLIVYGEKAEIKMYDSNIISLKDDRITFSNALKVDTIEFKGLRNIKNIYVNDKEYKVENNKVSIKENVREIILKY</sequence>
<dbReference type="KEGG" id="scas:SACC_23260"/>
<dbReference type="SUPFAM" id="SSF74650">
    <property type="entry name" value="Galactose mutarotase-like"/>
    <property type="match status" value="1"/>
</dbReference>
<dbReference type="SUPFAM" id="SSF51011">
    <property type="entry name" value="Glycosyl hydrolase domain"/>
    <property type="match status" value="1"/>
</dbReference>
<name>A0AAQ4CU28_9CREN</name>
<dbReference type="Gene3D" id="2.60.40.1180">
    <property type="entry name" value="Golgi alpha-mannosidase II"/>
    <property type="match status" value="1"/>
</dbReference>
<dbReference type="EMBL" id="AP025226">
    <property type="protein sequence ID" value="BDB99309.1"/>
    <property type="molecule type" value="Genomic_DNA"/>
</dbReference>
<reference evidence="8 9" key="1">
    <citation type="journal article" date="2022" name="Microbiol. Resour. Announc.">
        <title>Complete Genome Sequence of the Hyperthermophilic and Acidophilic Archaeon Saccharolobus caldissimus Strain HS-3T.</title>
        <authorList>
            <person name="Sakai H.D."/>
            <person name="Kurosawa N."/>
        </authorList>
    </citation>
    <scope>NUCLEOTIDE SEQUENCE [LARGE SCALE GENOMIC DNA]</scope>
    <source>
        <strain evidence="8 9">JCM32116</strain>
    </source>
</reference>
<dbReference type="PROSITE" id="PS00129">
    <property type="entry name" value="GLYCOSYL_HYDROL_F31_1"/>
    <property type="match status" value="1"/>
</dbReference>
<evidence type="ECO:0000259" key="5">
    <source>
        <dbReference type="Pfam" id="PF01055"/>
    </source>
</evidence>
<keyword evidence="2 4" id="KW-0378">Hydrolase</keyword>
<dbReference type="InterPro" id="IPR025887">
    <property type="entry name" value="Glyco_hydro_31_N_dom"/>
</dbReference>
<feature type="domain" description="Glycoside hydrolase family 31 TIM barrel" evidence="5">
    <location>
        <begin position="186"/>
        <end position="517"/>
    </location>
</feature>
<dbReference type="InterPro" id="IPR000322">
    <property type="entry name" value="Glyco_hydro_31_TIM"/>
</dbReference>
<dbReference type="InterPro" id="IPR017853">
    <property type="entry name" value="GH"/>
</dbReference>
<feature type="domain" description="Glycoside hydrolase family 31 N-terminal" evidence="6">
    <location>
        <begin position="71"/>
        <end position="144"/>
    </location>
</feature>
<gene>
    <name evidence="8" type="ORF">SACC_23260</name>
</gene>
<evidence type="ECO:0000313" key="8">
    <source>
        <dbReference type="EMBL" id="BDB99309.1"/>
    </source>
</evidence>
<dbReference type="GO" id="GO:0005975">
    <property type="term" value="P:carbohydrate metabolic process"/>
    <property type="evidence" value="ECO:0007669"/>
    <property type="project" value="InterPro"/>
</dbReference>
<dbReference type="Gene3D" id="3.20.20.80">
    <property type="entry name" value="Glycosidases"/>
    <property type="match status" value="1"/>
</dbReference>
<dbReference type="GO" id="GO:0030246">
    <property type="term" value="F:carbohydrate binding"/>
    <property type="evidence" value="ECO:0007669"/>
    <property type="project" value="InterPro"/>
</dbReference>
<dbReference type="PANTHER" id="PTHR22762:SF120">
    <property type="entry name" value="HETEROGLYCAN GLUCOSIDASE 1"/>
    <property type="match status" value="1"/>
</dbReference>
<keyword evidence="3 4" id="KW-0326">Glycosidase</keyword>
<dbReference type="CDD" id="cd06604">
    <property type="entry name" value="GH31_glucosidase_II_MalA"/>
    <property type="match status" value="1"/>
</dbReference>
<dbReference type="NCBIfam" id="NF040948">
    <property type="entry name" value="alpha_gluc_MalA"/>
    <property type="match status" value="1"/>
</dbReference>
<protein>
    <submittedName>
        <fullName evidence="8">Alpha-glucosidase</fullName>
    </submittedName>
</protein>
<comment type="similarity">
    <text evidence="1 4">Belongs to the glycosyl hydrolase 31 family.</text>
</comment>
<feature type="domain" description="Glycosyl hydrolase family 31 C-terminal" evidence="7">
    <location>
        <begin position="528"/>
        <end position="609"/>
    </location>
</feature>
<dbReference type="GO" id="GO:0004553">
    <property type="term" value="F:hydrolase activity, hydrolyzing O-glycosyl compounds"/>
    <property type="evidence" value="ECO:0007669"/>
    <property type="project" value="InterPro"/>
</dbReference>
<proteinExistence type="inferred from homology"/>
<dbReference type="Proteomes" id="UP001319921">
    <property type="component" value="Chromosome"/>
</dbReference>
<dbReference type="InterPro" id="IPR053497">
    <property type="entry name" value="GH31_Enzymes"/>
</dbReference>
<accession>A0AAQ4CU28</accession>
<organism evidence="8 9">
    <name type="scientific">Saccharolobus caldissimus</name>
    <dbReference type="NCBI Taxonomy" id="1702097"/>
    <lineage>
        <taxon>Archaea</taxon>
        <taxon>Thermoproteota</taxon>
        <taxon>Thermoprotei</taxon>
        <taxon>Sulfolobales</taxon>
        <taxon>Sulfolobaceae</taxon>
        <taxon>Saccharolobus</taxon>
    </lineage>
</organism>
<dbReference type="InterPro" id="IPR048395">
    <property type="entry name" value="Glyco_hydro_31_C"/>
</dbReference>
<evidence type="ECO:0000313" key="9">
    <source>
        <dbReference type="Proteomes" id="UP001319921"/>
    </source>
</evidence>
<dbReference type="PANTHER" id="PTHR22762">
    <property type="entry name" value="ALPHA-GLUCOSIDASE"/>
    <property type="match status" value="1"/>
</dbReference>